<keyword evidence="3 4" id="KW-0067">ATP-binding</keyword>
<evidence type="ECO:0000256" key="4">
    <source>
        <dbReference type="RuleBase" id="RU003651"/>
    </source>
</evidence>
<name>Q6MRS8_MYCMS</name>
<dbReference type="PANTHER" id="PTHR23073">
    <property type="entry name" value="26S PROTEASOME REGULATORY SUBUNIT"/>
    <property type="match status" value="1"/>
</dbReference>
<evidence type="ECO:0000313" key="7">
    <source>
        <dbReference type="Proteomes" id="UP000001016"/>
    </source>
</evidence>
<dbReference type="SMART" id="SM00382">
    <property type="entry name" value="AAA"/>
    <property type="match status" value="1"/>
</dbReference>
<dbReference type="CDD" id="cd19481">
    <property type="entry name" value="RecA-like_protease"/>
    <property type="match status" value="1"/>
</dbReference>
<organism evidence="6 7">
    <name type="scientific">Mycoplasma mycoides subsp. mycoides SC (strain CCUG 32753 / NCTC 10114 / PG1)</name>
    <dbReference type="NCBI Taxonomy" id="272632"/>
    <lineage>
        <taxon>Bacteria</taxon>
        <taxon>Bacillati</taxon>
        <taxon>Mycoplasmatota</taxon>
        <taxon>Mollicutes</taxon>
        <taxon>Mycoplasmataceae</taxon>
        <taxon>Mycoplasma</taxon>
    </lineage>
</organism>
<dbReference type="GO" id="GO:0016887">
    <property type="term" value="F:ATP hydrolysis activity"/>
    <property type="evidence" value="ECO:0007669"/>
    <property type="project" value="InterPro"/>
</dbReference>
<evidence type="ECO:0000313" key="6">
    <source>
        <dbReference type="EMBL" id="CAE77663.1"/>
    </source>
</evidence>
<dbReference type="InterPro" id="IPR027417">
    <property type="entry name" value="P-loop_NTPase"/>
</dbReference>
<feature type="domain" description="AAA+ ATPase" evidence="5">
    <location>
        <begin position="101"/>
        <end position="237"/>
    </location>
</feature>
<evidence type="ECO:0000256" key="1">
    <source>
        <dbReference type="ARBA" id="ARBA00006914"/>
    </source>
</evidence>
<dbReference type="InterPro" id="IPR050221">
    <property type="entry name" value="26S_Proteasome_ATPase"/>
</dbReference>
<proteinExistence type="inferred from homology"/>
<comment type="similarity">
    <text evidence="1 4">Belongs to the AAA ATPase family.</text>
</comment>
<evidence type="ECO:0000256" key="2">
    <source>
        <dbReference type="ARBA" id="ARBA00022741"/>
    </source>
</evidence>
<dbReference type="AlphaFoldDB" id="Q6MRS8"/>
<protein>
    <submittedName>
        <fullName evidence="6">AAA family ATPase</fullName>
    </submittedName>
</protein>
<dbReference type="STRING" id="272632.MSC_1062"/>
<dbReference type="InterPro" id="IPR003960">
    <property type="entry name" value="ATPase_AAA_CS"/>
</dbReference>
<dbReference type="EMBL" id="BX293980">
    <property type="protein sequence ID" value="CAE77663.1"/>
    <property type="molecule type" value="Genomic_DNA"/>
</dbReference>
<keyword evidence="7" id="KW-1185">Reference proteome</keyword>
<dbReference type="KEGG" id="mmy:MSC_1062"/>
<dbReference type="PATRIC" id="fig|272632.4.peg.1150"/>
<gene>
    <name evidence="6" type="ordered locus">MSC_1062</name>
</gene>
<sequence length="352" mass="40585">MVGMKKANVINLIRYYAENNDAAFRDEAYFIASDFYRNGDVQLSQYIASLLSNTNTFVPQFNESNSEWIKRVDIQNKPLPLPDEINNDIIGIINAPKNQLEVNKFLFVGSPGTGKTKTTEQIARILNRELFIVNFSALIDSKLGQTQKNINQLFDEINKLFHPEDAIILFDEIDALALDRTNSNDLREMGRATSTVLQCLDNLNKKIILIATTNLYEHLDKALVRRFDSVVDFDRYTRKDLLDVAEVIFNNYSKKLSHIGKNTRMFRKIISLYKKIPYPGTLENIIKTSLAFSDPNSEFDYLRRLYRNVTNKKESDLKELKNEGFTTREIEILTGVSKSQVARELKEIYNVK</sequence>
<dbReference type="HOGENOM" id="CLU_785014_0_0_14"/>
<dbReference type="Proteomes" id="UP000001016">
    <property type="component" value="Chromosome"/>
</dbReference>
<accession>Q6MRS8</accession>
<dbReference type="GO" id="GO:0005524">
    <property type="term" value="F:ATP binding"/>
    <property type="evidence" value="ECO:0007669"/>
    <property type="project" value="UniProtKB-KW"/>
</dbReference>
<evidence type="ECO:0000256" key="3">
    <source>
        <dbReference type="ARBA" id="ARBA00022840"/>
    </source>
</evidence>
<keyword evidence="2 4" id="KW-0547">Nucleotide-binding</keyword>
<reference evidence="6 7" key="1">
    <citation type="journal article" date="2004" name="Genome Res.">
        <title>The genome sequence of Mycoplasma mycoides subsp. mycoides SC type strain PG1T, the causative agent of contagious bovine pleuropneumonia (CBPP).</title>
        <authorList>
            <person name="Westberg J."/>
            <person name="Persson A."/>
            <person name="Holmberg A."/>
            <person name="Goesmann A."/>
            <person name="Lundeberg J."/>
            <person name="Johansson K.-E."/>
            <person name="Pettersson B."/>
            <person name="Uhlen M."/>
        </authorList>
    </citation>
    <scope>NUCLEOTIDE SEQUENCE [LARGE SCALE GENOMIC DNA]</scope>
    <source>
        <strain evidence="6 7">PG1</strain>
    </source>
</reference>
<dbReference type="Pfam" id="PF00004">
    <property type="entry name" value="AAA"/>
    <property type="match status" value="1"/>
</dbReference>
<dbReference type="PROSITE" id="PS00674">
    <property type="entry name" value="AAA"/>
    <property type="match status" value="1"/>
</dbReference>
<evidence type="ECO:0000259" key="5">
    <source>
        <dbReference type="SMART" id="SM00382"/>
    </source>
</evidence>
<dbReference type="Gene3D" id="3.40.50.300">
    <property type="entry name" value="P-loop containing nucleotide triphosphate hydrolases"/>
    <property type="match status" value="1"/>
</dbReference>
<dbReference type="SUPFAM" id="SSF52540">
    <property type="entry name" value="P-loop containing nucleoside triphosphate hydrolases"/>
    <property type="match status" value="1"/>
</dbReference>
<dbReference type="eggNOG" id="COG0464">
    <property type="taxonomic scope" value="Bacteria"/>
</dbReference>
<dbReference type="InterPro" id="IPR003593">
    <property type="entry name" value="AAA+_ATPase"/>
</dbReference>
<dbReference type="InterPro" id="IPR003959">
    <property type="entry name" value="ATPase_AAA_core"/>
</dbReference>